<evidence type="ECO:0000313" key="2">
    <source>
        <dbReference type="Proteomes" id="UP000075809"/>
    </source>
</evidence>
<dbReference type="AlphaFoldDB" id="A0A151X1E6"/>
<dbReference type="Proteomes" id="UP000075809">
    <property type="component" value="Unassembled WGS sequence"/>
</dbReference>
<protein>
    <submittedName>
        <fullName evidence="1">Uncharacterized protein</fullName>
    </submittedName>
</protein>
<name>A0A151X1E6_9HYME</name>
<proteinExistence type="predicted"/>
<evidence type="ECO:0000313" key="1">
    <source>
        <dbReference type="EMBL" id="KYQ54229.1"/>
    </source>
</evidence>
<reference evidence="1 2" key="1">
    <citation type="submission" date="2015-09" db="EMBL/GenBank/DDBJ databases">
        <title>Trachymyrmex zeteki WGS genome.</title>
        <authorList>
            <person name="Nygaard S."/>
            <person name="Hu H."/>
            <person name="Boomsma J."/>
            <person name="Zhang G."/>
        </authorList>
    </citation>
    <scope>NUCLEOTIDE SEQUENCE [LARGE SCALE GENOMIC DNA]</scope>
    <source>
        <strain evidence="1">Tzet28-1</strain>
        <tissue evidence="1">Whole body</tissue>
    </source>
</reference>
<organism evidence="1 2">
    <name type="scientific">Mycetomoellerius zeteki</name>
    <dbReference type="NCBI Taxonomy" id="64791"/>
    <lineage>
        <taxon>Eukaryota</taxon>
        <taxon>Metazoa</taxon>
        <taxon>Ecdysozoa</taxon>
        <taxon>Arthropoda</taxon>
        <taxon>Hexapoda</taxon>
        <taxon>Insecta</taxon>
        <taxon>Pterygota</taxon>
        <taxon>Neoptera</taxon>
        <taxon>Endopterygota</taxon>
        <taxon>Hymenoptera</taxon>
        <taxon>Apocrita</taxon>
        <taxon>Aculeata</taxon>
        <taxon>Formicoidea</taxon>
        <taxon>Formicidae</taxon>
        <taxon>Myrmicinae</taxon>
        <taxon>Mycetomoellerius</taxon>
    </lineage>
</organism>
<keyword evidence="2" id="KW-1185">Reference proteome</keyword>
<dbReference type="EMBL" id="KQ982585">
    <property type="protein sequence ID" value="KYQ54229.1"/>
    <property type="molecule type" value="Genomic_DNA"/>
</dbReference>
<accession>A0A151X1E6</accession>
<sequence length="101" mass="10950">MGGGGDAVPGGISGSQGPSARILHRLIQSTIARRAAKNAFLDLSDLEDKKLKVFSCNNNLQLKIIDCYNGNNSQLVRGNSSIHLSTSIKKCHQQATRQRIF</sequence>
<gene>
    <name evidence="1" type="ORF">ALC60_06773</name>
</gene>